<dbReference type="EMBL" id="CAQQ02390970">
    <property type="status" value="NOT_ANNOTATED_CDS"/>
    <property type="molecule type" value="Genomic_DNA"/>
</dbReference>
<dbReference type="PANTHER" id="PTHR10972:SF200">
    <property type="entry name" value="OXYSTEROL-BINDING PROTEIN-RELATED PROTEIN 9"/>
    <property type="match status" value="1"/>
</dbReference>
<dbReference type="InterPro" id="IPR000648">
    <property type="entry name" value="Oxysterol-bd"/>
</dbReference>
<reference evidence="1" key="2">
    <citation type="submission" date="2015-06" db="UniProtKB">
        <authorList>
            <consortium name="EnsemblMetazoa"/>
        </authorList>
    </citation>
    <scope>IDENTIFICATION</scope>
</reference>
<dbReference type="PANTHER" id="PTHR10972">
    <property type="entry name" value="OXYSTEROL-BINDING PROTEIN-RELATED"/>
    <property type="match status" value="1"/>
</dbReference>
<dbReference type="OMA" id="RDECYTI"/>
<dbReference type="Gene3D" id="2.40.160.120">
    <property type="match status" value="1"/>
</dbReference>
<evidence type="ECO:0000313" key="2">
    <source>
        <dbReference type="Proteomes" id="UP000015102"/>
    </source>
</evidence>
<dbReference type="Pfam" id="PF01237">
    <property type="entry name" value="Oxysterol_BP"/>
    <property type="match status" value="1"/>
</dbReference>
<reference evidence="2" key="1">
    <citation type="submission" date="2013-02" db="EMBL/GenBank/DDBJ databases">
        <authorList>
            <person name="Hughes D."/>
        </authorList>
    </citation>
    <scope>NUCLEOTIDE SEQUENCE</scope>
    <source>
        <strain>Durham</strain>
        <strain evidence="2">NC isolate 2 -- Noor lab</strain>
    </source>
</reference>
<name>T1GRJ2_MEGSC</name>
<dbReference type="Proteomes" id="UP000015102">
    <property type="component" value="Unassembled WGS sequence"/>
</dbReference>
<dbReference type="GO" id="GO:0032934">
    <property type="term" value="F:sterol binding"/>
    <property type="evidence" value="ECO:0007669"/>
    <property type="project" value="TreeGrafter"/>
</dbReference>
<dbReference type="HOGENOM" id="CLU_1623130_0_0_1"/>
<accession>T1GRJ2</accession>
<dbReference type="AlphaFoldDB" id="T1GRJ2"/>
<dbReference type="GO" id="GO:0016020">
    <property type="term" value="C:membrane"/>
    <property type="evidence" value="ECO:0007669"/>
    <property type="project" value="TreeGrafter"/>
</dbReference>
<dbReference type="GO" id="GO:0005829">
    <property type="term" value="C:cytosol"/>
    <property type="evidence" value="ECO:0007669"/>
    <property type="project" value="TreeGrafter"/>
</dbReference>
<proteinExistence type="predicted"/>
<organism evidence="1 2">
    <name type="scientific">Megaselia scalaris</name>
    <name type="common">Humpbacked fly</name>
    <name type="synonym">Phora scalaris</name>
    <dbReference type="NCBI Taxonomy" id="36166"/>
    <lineage>
        <taxon>Eukaryota</taxon>
        <taxon>Metazoa</taxon>
        <taxon>Ecdysozoa</taxon>
        <taxon>Arthropoda</taxon>
        <taxon>Hexapoda</taxon>
        <taxon>Insecta</taxon>
        <taxon>Pterygota</taxon>
        <taxon>Neoptera</taxon>
        <taxon>Endopterygota</taxon>
        <taxon>Diptera</taxon>
        <taxon>Brachycera</taxon>
        <taxon>Muscomorpha</taxon>
        <taxon>Platypezoidea</taxon>
        <taxon>Phoridae</taxon>
        <taxon>Megaseliini</taxon>
        <taxon>Megaselia</taxon>
    </lineage>
</organism>
<dbReference type="STRING" id="36166.T1GRJ2"/>
<sequence>SAFYAEHSDKKISFAAYVWTKSKFLGLSIGVHNIGQGVITLCDKNEEYTIILTVPWIELGGSVTINCPQTGYHADIEFLTKPFYGGKRHKVSCEIYAPTEKKSFVSISGEWNGLMEAKWNDSKKTEVFVDVNSIPIFKKQVRPIAEQDQWESRTVWKEVTAGLK</sequence>
<evidence type="ECO:0000313" key="1">
    <source>
        <dbReference type="EnsemblMetazoa" id="MESCA006277-PA"/>
    </source>
</evidence>
<dbReference type="EnsemblMetazoa" id="MESCA006277-RA">
    <property type="protein sequence ID" value="MESCA006277-PA"/>
    <property type="gene ID" value="MESCA006277"/>
</dbReference>
<protein>
    <recommendedName>
        <fullName evidence="3">Oxysterol-binding protein</fullName>
    </recommendedName>
</protein>
<dbReference type="InterPro" id="IPR037239">
    <property type="entry name" value="OSBP_sf"/>
</dbReference>
<dbReference type="SUPFAM" id="SSF144000">
    <property type="entry name" value="Oxysterol-binding protein-like"/>
    <property type="match status" value="1"/>
</dbReference>
<keyword evidence="2" id="KW-1185">Reference proteome</keyword>
<dbReference type="GO" id="GO:0005794">
    <property type="term" value="C:Golgi apparatus"/>
    <property type="evidence" value="ECO:0007669"/>
    <property type="project" value="TreeGrafter"/>
</dbReference>
<evidence type="ECO:0008006" key="3">
    <source>
        <dbReference type="Google" id="ProtNLM"/>
    </source>
</evidence>